<accession>A0ABR1WKK8</accession>
<dbReference type="EMBL" id="JAQQWM010000001">
    <property type="protein sequence ID" value="KAK8084027.1"/>
    <property type="molecule type" value="Genomic_DNA"/>
</dbReference>
<dbReference type="Gene3D" id="3.20.20.150">
    <property type="entry name" value="Divalent-metal-dependent TIM barrel enzymes"/>
    <property type="match status" value="1"/>
</dbReference>
<dbReference type="PANTHER" id="PTHR21445:SF0">
    <property type="entry name" value="APURINIC-APYRIMIDINIC ENDONUCLEASE"/>
    <property type="match status" value="1"/>
</dbReference>
<dbReference type="PANTHER" id="PTHR21445">
    <property type="entry name" value="ENDONUCLEASE IV ENDODEOXYRIBONUCLEASE IV"/>
    <property type="match status" value="1"/>
</dbReference>
<dbReference type="InterPro" id="IPR036237">
    <property type="entry name" value="Xyl_isomerase-like_sf"/>
</dbReference>
<dbReference type="InterPro" id="IPR001719">
    <property type="entry name" value="AP_endonuc_2"/>
</dbReference>
<reference evidence="2 3" key="1">
    <citation type="submission" date="2023-01" db="EMBL/GenBank/DDBJ databases">
        <title>Analysis of 21 Apiospora genomes using comparative genomics revels a genus with tremendous synthesis potential of carbohydrate active enzymes and secondary metabolites.</title>
        <authorList>
            <person name="Sorensen T."/>
        </authorList>
    </citation>
    <scope>NUCLEOTIDE SEQUENCE [LARGE SCALE GENOMIC DNA]</scope>
    <source>
        <strain evidence="2 3">CBS 83171</strain>
    </source>
</reference>
<evidence type="ECO:0000256" key="1">
    <source>
        <dbReference type="SAM" id="MobiDB-lite"/>
    </source>
</evidence>
<sequence>MDELADWVYPHHAMPVEYGWSMLRRRQVTTEESEPEPCVAGPPSAFRQPAAFRGLVQQHNFDAHKHCVPHGSYLFNLAAAENVKAYQGYDSFIDDLHRCESLGNVLYNSHSGNTKGGTMPMQTETSRWALQPI</sequence>
<dbReference type="SUPFAM" id="SSF51658">
    <property type="entry name" value="Xylose isomerase-like"/>
    <property type="match status" value="1"/>
</dbReference>
<feature type="compositionally biased region" description="Polar residues" evidence="1">
    <location>
        <begin position="120"/>
        <end position="133"/>
    </location>
</feature>
<organism evidence="2 3">
    <name type="scientific">Apiospora saccharicola</name>
    <dbReference type="NCBI Taxonomy" id="335842"/>
    <lineage>
        <taxon>Eukaryota</taxon>
        <taxon>Fungi</taxon>
        <taxon>Dikarya</taxon>
        <taxon>Ascomycota</taxon>
        <taxon>Pezizomycotina</taxon>
        <taxon>Sordariomycetes</taxon>
        <taxon>Xylariomycetidae</taxon>
        <taxon>Amphisphaeriales</taxon>
        <taxon>Apiosporaceae</taxon>
        <taxon>Apiospora</taxon>
    </lineage>
</organism>
<gene>
    <name evidence="2" type="ORF">PG996_002808</name>
</gene>
<dbReference type="Proteomes" id="UP001446871">
    <property type="component" value="Unassembled WGS sequence"/>
</dbReference>
<comment type="caution">
    <text evidence="2">The sequence shown here is derived from an EMBL/GenBank/DDBJ whole genome shotgun (WGS) entry which is preliminary data.</text>
</comment>
<proteinExistence type="predicted"/>
<evidence type="ECO:0000313" key="2">
    <source>
        <dbReference type="EMBL" id="KAK8084027.1"/>
    </source>
</evidence>
<feature type="region of interest" description="Disordered" evidence="1">
    <location>
        <begin position="113"/>
        <end position="133"/>
    </location>
</feature>
<keyword evidence="3" id="KW-1185">Reference proteome</keyword>
<keyword evidence="2" id="KW-0456">Lyase</keyword>
<evidence type="ECO:0000313" key="3">
    <source>
        <dbReference type="Proteomes" id="UP001446871"/>
    </source>
</evidence>
<protein>
    <submittedName>
        <fullName evidence="2">DNA lyase</fullName>
    </submittedName>
</protein>
<name>A0ABR1WKK8_9PEZI</name>
<dbReference type="GO" id="GO:0016829">
    <property type="term" value="F:lyase activity"/>
    <property type="evidence" value="ECO:0007669"/>
    <property type="project" value="UniProtKB-KW"/>
</dbReference>